<feature type="domain" description="LTD" evidence="3">
    <location>
        <begin position="15"/>
        <end position="142"/>
    </location>
</feature>
<evidence type="ECO:0000256" key="1">
    <source>
        <dbReference type="SAM" id="MobiDB-lite"/>
    </source>
</evidence>
<dbReference type="Pfam" id="PF13290">
    <property type="entry name" value="CHB_HEX_C_1"/>
    <property type="match status" value="1"/>
</dbReference>
<evidence type="ECO:0000313" key="5">
    <source>
        <dbReference type="Proteomes" id="UP001431776"/>
    </source>
</evidence>
<organism evidence="4 5">
    <name type="scientific">Anaerobaca lacustris</name>
    <dbReference type="NCBI Taxonomy" id="3044600"/>
    <lineage>
        <taxon>Bacteria</taxon>
        <taxon>Pseudomonadati</taxon>
        <taxon>Planctomycetota</taxon>
        <taxon>Phycisphaerae</taxon>
        <taxon>Sedimentisphaerales</taxon>
        <taxon>Anaerobacaceae</taxon>
        <taxon>Anaerobaca</taxon>
    </lineage>
</organism>
<dbReference type="Pfam" id="PF00932">
    <property type="entry name" value="LTD"/>
    <property type="match status" value="2"/>
</dbReference>
<proteinExistence type="predicted"/>
<evidence type="ECO:0000256" key="2">
    <source>
        <dbReference type="SAM" id="SignalP"/>
    </source>
</evidence>
<feature type="signal peptide" evidence="2">
    <location>
        <begin position="1"/>
        <end position="25"/>
    </location>
</feature>
<dbReference type="InterPro" id="IPR001322">
    <property type="entry name" value="Lamin_tail_dom"/>
</dbReference>
<gene>
    <name evidence="4" type="ORF">QJ522_06365</name>
</gene>
<dbReference type="Pfam" id="PF08757">
    <property type="entry name" value="CotH"/>
    <property type="match status" value="1"/>
</dbReference>
<sequence length="1150" mass="125089">MKLACARFCTIACLLTIFVAASAWAQPHVCINEIMASNGTTLADEDGDFEDWIELYNPGPSAVDLRGFGLSDRSDDPLQWVFPEVIIEPGQFLLVWASGKDRRKATAPLHANFRISTEAEEVLLTAPEGARIDETMSHGVPRDISWGRDPDGSGNWCTLAPTPGASNDGWFLPVVSDIAFSHERGFYDEPIRVVLETETPGATIRYTLDGSTPTANHGAIYAGLIPIETTTCLRAIAFKAGWEPTNVHTHTYLFLDHVIRQATDPLTGAQVTPEGYPTSWGSVRGDYQMDPDVVGRNGTDIFGGLYANTIRDDLKAVPTISLVMNRDDWFGSKGIYINQSQDGTERVASMEYIDPAGAEGFQVNCALAMQGGISGGGTSLQRWKTFKLSMRPRFKPYTDDGTPTGGPSRLDFKLFGDSPVERHNTVVLDAVLNHSWLHPGGDQRNTAVYIQDQYVADLHDAMGGHSPHGAYAHMYINGLYWGLYYIHERPDHAWAAEMFGGGKDEYDAIKHGSGGVINSATGGSATANYNAMVAAANAVAADPDNAAKYDALCERLDVDDFIAYLLANWYTGNHDWPHKNWYATRRNAPGGKWRFHSWDAEHTLEGTNEVGKSPSDIHLKLSQNAEYRVRMADLVYRYFFHGRPLSYPASAEAFLFRMGQIERAIVGESARWGDNRQSRPYTQQDWLNTQTIKLTGMFPNRADQVLGWLKAVGLYPRIDAPEFRAQGLAQHGGPIPSGGIVSMTGDPGTVWYTLDGSDPRRPGSGGQAGEEFAWVTEDAPKKVLVPTASIGDGWRGLEFGDSAWISGAGGVGYERSTGYEHLFEIDVHDAMYGRNTSCYIRISFEVTPEGLTEAAGLRLKVRYDDGFVAYLNGVEVQRAMFNGVPSWNSGAAGSHSDAEAVHLETFDISSSIHHMRLGRNILAIHGLNAGATSSDFLISVELTSIMGSGGAVPSGVSPSASQYVRPLMLTESVQIAARAFDGQTWSALNEVTFGVGPVAQSLRISELMYHPVDPNAEYVELTNVGSQTINLNLVAFTDGIRYTFPGVELAPGAYMLVAEDLAAFEAAYGAGLPVVGPYSGKLSNAGERIELQDATGAVIQSFTYRDNWYRITDGQGFSLTVKDPAGSDSLDAKDAWRPSAQPGGSPGFDD</sequence>
<name>A0AAW6TXP8_9BACT</name>
<evidence type="ECO:0000259" key="3">
    <source>
        <dbReference type="PROSITE" id="PS51841"/>
    </source>
</evidence>
<dbReference type="Proteomes" id="UP001431776">
    <property type="component" value="Unassembled WGS sequence"/>
</dbReference>
<feature type="chain" id="PRO_5043879864" evidence="2">
    <location>
        <begin position="26"/>
        <end position="1150"/>
    </location>
</feature>
<dbReference type="PROSITE" id="PS51841">
    <property type="entry name" value="LTD"/>
    <property type="match status" value="2"/>
</dbReference>
<keyword evidence="2" id="KW-0732">Signal</keyword>
<feature type="region of interest" description="Disordered" evidence="1">
    <location>
        <begin position="1127"/>
        <end position="1150"/>
    </location>
</feature>
<reference evidence="4" key="1">
    <citation type="submission" date="2023-05" db="EMBL/GenBank/DDBJ databases">
        <title>Anaerotaeda fermentans gen. nov., sp. nov., a novel anaerobic planctomycete of the new family within the order Sedimentisphaerales isolated from Taman Peninsula, Russia.</title>
        <authorList>
            <person name="Khomyakova M.A."/>
            <person name="Merkel A.Y."/>
            <person name="Slobodkin A.I."/>
        </authorList>
    </citation>
    <scope>NUCLEOTIDE SEQUENCE</scope>
    <source>
        <strain evidence="4">M17dextr</strain>
    </source>
</reference>
<dbReference type="Gene3D" id="2.60.120.260">
    <property type="entry name" value="Galactose-binding domain-like"/>
    <property type="match status" value="1"/>
</dbReference>
<dbReference type="AlphaFoldDB" id="A0AAW6TXP8"/>
<comment type="caution">
    <text evidence="4">The sequence shown here is derived from an EMBL/GenBank/DDBJ whole genome shotgun (WGS) entry which is preliminary data.</text>
</comment>
<dbReference type="RefSeq" id="WP_349244071.1">
    <property type="nucleotide sequence ID" value="NZ_JASCXX010000006.1"/>
</dbReference>
<evidence type="ECO:0000313" key="4">
    <source>
        <dbReference type="EMBL" id="MDI6448661.1"/>
    </source>
</evidence>
<dbReference type="SUPFAM" id="SSF74853">
    <property type="entry name" value="Lamin A/C globular tail domain"/>
    <property type="match status" value="2"/>
</dbReference>
<feature type="domain" description="LTD" evidence="3">
    <location>
        <begin position="984"/>
        <end position="1106"/>
    </location>
</feature>
<accession>A0AAW6TXP8</accession>
<dbReference type="EMBL" id="JASCXX010000006">
    <property type="protein sequence ID" value="MDI6448661.1"/>
    <property type="molecule type" value="Genomic_DNA"/>
</dbReference>
<dbReference type="Gene3D" id="2.60.40.1260">
    <property type="entry name" value="Lamin Tail domain"/>
    <property type="match status" value="1"/>
</dbReference>
<dbReference type="InterPro" id="IPR059177">
    <property type="entry name" value="GH29D-like_dom"/>
</dbReference>
<dbReference type="InterPro" id="IPR036415">
    <property type="entry name" value="Lamin_tail_dom_sf"/>
</dbReference>
<keyword evidence="5" id="KW-1185">Reference proteome</keyword>
<protein>
    <submittedName>
        <fullName evidence="4">Lamin tail domain-containing protein</fullName>
    </submittedName>
</protein>
<dbReference type="InterPro" id="IPR014867">
    <property type="entry name" value="Spore_coat_CotH_CotH2/3/7"/>
</dbReference>